<keyword evidence="3" id="KW-1185">Reference proteome</keyword>
<sequence length="631" mass="72721">MDALTILRREINRLDFVQNEQSRLRKYFTDNVEKINVAVAFLPDFTTDDEKRVPNTHLLIIVLFFLASYRQTPPKKRIHAIVEATAVEELRAQLEALKLGRELGYEYRETVNIGLKTKPPSSGAKPSTFFTTQINNPILNGRPLELTGPPITIYNRDFTQFLEDFNSIELEVPPDILEWVMDIISASADKYFNEDGRMKKMREILSKIFGTIALTSYGKGCSCDGLLTAKVGLLDAYIGIIEGKNEVGSDGTDPSLQGAVYYRDYWSQTVVEQIRDCCCVPSFIITITGPWICVLGGIFLNRVVVQPLIDIIPLTINVRNEDQVNRIARLFQALRLAFVRLGNFYNNLDLTLPGQAEQRYFPYLRSFKLDNKNVNFIYIEELEDNHIRTIWKARTTNMENNFDIVVKFVKNYNITAHNICSGRGYAPKLLYQSPKNEFLALGRYGMIIMEFVGISLDRKLNQRDIRPNNIIYNDVKFAIELLHSKNYVFADLRLPNILVYDENEMQRAKLIDFDWCGKHEMDKYPSSLNMSIQWPTNVKPGTFLMKEHDIYWLGKLQERLRYNYWIESEKVELKSRTDTTAENAELKAIVVRLKQDSRQPQNDSHFEEADIIPESAQTNGTSETLSNLMVS</sequence>
<dbReference type="Proteomes" id="UP000439903">
    <property type="component" value="Unassembled WGS sequence"/>
</dbReference>
<evidence type="ECO:0000313" key="2">
    <source>
        <dbReference type="EMBL" id="KAF0365665.1"/>
    </source>
</evidence>
<protein>
    <submittedName>
        <fullName evidence="2">Proteinkinasesubdomain-containingproteinpkl/ ccin9</fullName>
    </submittedName>
</protein>
<proteinExistence type="predicted"/>
<dbReference type="GO" id="GO:0016301">
    <property type="term" value="F:kinase activity"/>
    <property type="evidence" value="ECO:0007669"/>
    <property type="project" value="UniProtKB-KW"/>
</dbReference>
<feature type="region of interest" description="Disordered" evidence="1">
    <location>
        <begin position="597"/>
        <end position="631"/>
    </location>
</feature>
<organism evidence="2 3">
    <name type="scientific">Gigaspora margarita</name>
    <dbReference type="NCBI Taxonomy" id="4874"/>
    <lineage>
        <taxon>Eukaryota</taxon>
        <taxon>Fungi</taxon>
        <taxon>Fungi incertae sedis</taxon>
        <taxon>Mucoromycota</taxon>
        <taxon>Glomeromycotina</taxon>
        <taxon>Glomeromycetes</taxon>
        <taxon>Diversisporales</taxon>
        <taxon>Gigasporaceae</taxon>
        <taxon>Gigaspora</taxon>
    </lineage>
</organism>
<dbReference type="Gene3D" id="1.10.510.10">
    <property type="entry name" value="Transferase(Phosphotransferase) domain 1"/>
    <property type="match status" value="1"/>
</dbReference>
<name>A0A8H3WZG4_GIGMA</name>
<comment type="caution">
    <text evidence="2">The sequence shown here is derived from an EMBL/GenBank/DDBJ whole genome shotgun (WGS) entry which is preliminary data.</text>
</comment>
<dbReference type="AlphaFoldDB" id="A0A8H3WZG4"/>
<evidence type="ECO:0000256" key="1">
    <source>
        <dbReference type="SAM" id="MobiDB-lite"/>
    </source>
</evidence>
<keyword evidence="2" id="KW-0418">Kinase</keyword>
<dbReference type="EMBL" id="WTPW01002803">
    <property type="protein sequence ID" value="KAF0365665.1"/>
    <property type="molecule type" value="Genomic_DNA"/>
</dbReference>
<gene>
    <name evidence="2" type="ORF">F8M41_013812</name>
</gene>
<evidence type="ECO:0000313" key="3">
    <source>
        <dbReference type="Proteomes" id="UP000439903"/>
    </source>
</evidence>
<dbReference type="InterPro" id="IPR011009">
    <property type="entry name" value="Kinase-like_dom_sf"/>
</dbReference>
<dbReference type="OrthoDB" id="2315594at2759"/>
<feature type="compositionally biased region" description="Polar residues" evidence="1">
    <location>
        <begin position="615"/>
        <end position="631"/>
    </location>
</feature>
<accession>A0A8H3WZG4</accession>
<reference evidence="2 3" key="1">
    <citation type="journal article" date="2019" name="Environ. Microbiol.">
        <title>At the nexus of three kingdoms: the genome of the mycorrhizal fungus Gigaspora margarita provides insights into plant, endobacterial and fungal interactions.</title>
        <authorList>
            <person name="Venice F."/>
            <person name="Ghignone S."/>
            <person name="Salvioli di Fossalunga A."/>
            <person name="Amselem J."/>
            <person name="Novero M."/>
            <person name="Xianan X."/>
            <person name="Sedzielewska Toro K."/>
            <person name="Morin E."/>
            <person name="Lipzen A."/>
            <person name="Grigoriev I.V."/>
            <person name="Henrissat B."/>
            <person name="Martin F.M."/>
            <person name="Bonfante P."/>
        </authorList>
    </citation>
    <scope>NUCLEOTIDE SEQUENCE [LARGE SCALE GENOMIC DNA]</scope>
    <source>
        <strain evidence="2 3">BEG34</strain>
    </source>
</reference>
<keyword evidence="2" id="KW-0808">Transferase</keyword>
<dbReference type="SUPFAM" id="SSF56112">
    <property type="entry name" value="Protein kinase-like (PK-like)"/>
    <property type="match status" value="1"/>
</dbReference>